<comment type="similarity">
    <text evidence="1">Belongs to the MsrB Met sulfoxide reductase family.</text>
</comment>
<dbReference type="InterPro" id="IPR011057">
    <property type="entry name" value="Mss4-like_sf"/>
</dbReference>
<sequence length="252" mass="28141">MVGCESPSRLDAVRELRSMGSCLGLERLGDLGLERAVLWDLVSADLAACDDAGFFAAATHRRQAAALMAVCKRWRALLGPLSRSWKARARPPPPKKRALVATTPAQKSSLAEKCDLVRLARYETVSLGRREAYFDVSCRPITVKAEDDMELLSDLSTWGERFLDFWDRGVYACARCERPLYASDDKWSGPCLWPSWRRDLPGAARHAPVEGYNGYVVDVHELYCGGCDLFLGHAFADARDKGDAHPDARWRH</sequence>
<gene>
    <name evidence="4" type="ORF">SO694_00155027</name>
</gene>
<dbReference type="Proteomes" id="UP001363151">
    <property type="component" value="Unassembled WGS sequence"/>
</dbReference>
<comment type="caution">
    <text evidence="4">The sequence shown here is derived from an EMBL/GenBank/DDBJ whole genome shotgun (WGS) entry which is preliminary data.</text>
</comment>
<evidence type="ECO:0000256" key="1">
    <source>
        <dbReference type="ARBA" id="ARBA00007174"/>
    </source>
</evidence>
<evidence type="ECO:0000259" key="3">
    <source>
        <dbReference type="Pfam" id="PF01641"/>
    </source>
</evidence>
<organism evidence="4 5">
    <name type="scientific">Aureococcus anophagefferens</name>
    <name type="common">Harmful bloom alga</name>
    <dbReference type="NCBI Taxonomy" id="44056"/>
    <lineage>
        <taxon>Eukaryota</taxon>
        <taxon>Sar</taxon>
        <taxon>Stramenopiles</taxon>
        <taxon>Ochrophyta</taxon>
        <taxon>Pelagophyceae</taxon>
        <taxon>Pelagomonadales</taxon>
        <taxon>Pelagomonadaceae</taxon>
        <taxon>Aureococcus</taxon>
    </lineage>
</organism>
<dbReference type="SUPFAM" id="SSF51316">
    <property type="entry name" value="Mss4-like"/>
    <property type="match status" value="1"/>
</dbReference>
<dbReference type="EMBL" id="JBBJCI010000147">
    <property type="protein sequence ID" value="KAK7242134.1"/>
    <property type="molecule type" value="Genomic_DNA"/>
</dbReference>
<name>A0ABR1G0S9_AURAN</name>
<protein>
    <submittedName>
        <fullName evidence="4">Peptide-methionine (R)-S-oxide reductase</fullName>
    </submittedName>
</protein>
<dbReference type="Pfam" id="PF01641">
    <property type="entry name" value="SelR"/>
    <property type="match status" value="1"/>
</dbReference>
<dbReference type="Gene3D" id="2.170.150.20">
    <property type="entry name" value="Peptide methionine sulfoxide reductase"/>
    <property type="match status" value="1"/>
</dbReference>
<keyword evidence="5" id="KW-1185">Reference proteome</keyword>
<evidence type="ECO:0000313" key="5">
    <source>
        <dbReference type="Proteomes" id="UP001363151"/>
    </source>
</evidence>
<keyword evidence="2" id="KW-0560">Oxidoreductase</keyword>
<evidence type="ECO:0000313" key="4">
    <source>
        <dbReference type="EMBL" id="KAK7242134.1"/>
    </source>
</evidence>
<evidence type="ECO:0000256" key="2">
    <source>
        <dbReference type="ARBA" id="ARBA00023002"/>
    </source>
</evidence>
<feature type="domain" description="MsrB" evidence="3">
    <location>
        <begin position="161"/>
        <end position="241"/>
    </location>
</feature>
<reference evidence="4 5" key="1">
    <citation type="submission" date="2024-03" db="EMBL/GenBank/DDBJ databases">
        <title>Aureococcus anophagefferens CCMP1851 and Kratosvirus quantuckense: Draft genome of a second virus-susceptible host strain in the model system.</title>
        <authorList>
            <person name="Chase E."/>
            <person name="Truchon A.R."/>
            <person name="Schepens W."/>
            <person name="Wilhelm S.W."/>
        </authorList>
    </citation>
    <scope>NUCLEOTIDE SEQUENCE [LARGE SCALE GENOMIC DNA]</scope>
    <source>
        <strain evidence="4 5">CCMP1851</strain>
    </source>
</reference>
<dbReference type="InterPro" id="IPR002579">
    <property type="entry name" value="Met_Sox_Rdtase_MsrB_dom"/>
</dbReference>
<proteinExistence type="inferred from homology"/>
<accession>A0ABR1G0S9</accession>